<dbReference type="InterPro" id="IPR024623">
    <property type="entry name" value="YtxH"/>
</dbReference>
<dbReference type="RefSeq" id="WP_094391810.1">
    <property type="nucleotide sequence ID" value="NZ_JADYTN010000013.1"/>
</dbReference>
<accession>A0ABS9CGL0</accession>
<evidence type="ECO:0000313" key="3">
    <source>
        <dbReference type="Proteomes" id="UP001200470"/>
    </source>
</evidence>
<feature type="transmembrane region" description="Helical" evidence="1">
    <location>
        <begin position="6"/>
        <end position="25"/>
    </location>
</feature>
<dbReference type="EMBL" id="JADYTN010000013">
    <property type="protein sequence ID" value="MCF2563849.1"/>
    <property type="molecule type" value="Genomic_DNA"/>
</dbReference>
<organism evidence="2 3">
    <name type="scientific">Xylanibacter brevis</name>
    <dbReference type="NCBI Taxonomy" id="83231"/>
    <lineage>
        <taxon>Bacteria</taxon>
        <taxon>Pseudomonadati</taxon>
        <taxon>Bacteroidota</taxon>
        <taxon>Bacteroidia</taxon>
        <taxon>Bacteroidales</taxon>
        <taxon>Prevotellaceae</taxon>
        <taxon>Xylanibacter</taxon>
    </lineage>
</organism>
<evidence type="ECO:0000256" key="1">
    <source>
        <dbReference type="SAM" id="Phobius"/>
    </source>
</evidence>
<keyword evidence="1" id="KW-0812">Transmembrane</keyword>
<reference evidence="2 3" key="1">
    <citation type="submission" date="2020-12" db="EMBL/GenBank/DDBJ databases">
        <title>Whole genome sequences of gut porcine anaerobes.</title>
        <authorList>
            <person name="Kubasova T."/>
            <person name="Jahodarova E."/>
            <person name="Rychlik I."/>
        </authorList>
    </citation>
    <scope>NUCLEOTIDE SEQUENCE [LARGE SCALE GENOMIC DNA]</scope>
    <source>
        <strain evidence="2 3">An925</strain>
    </source>
</reference>
<protein>
    <submittedName>
        <fullName evidence="2">YtxH domain-containing protein</fullName>
    </submittedName>
</protein>
<name>A0ABS9CGL0_9BACT</name>
<keyword evidence="3" id="KW-1185">Reference proteome</keyword>
<proteinExistence type="predicted"/>
<sequence length="72" mass="7585">MKNLGFLGAFLGGALAGAVVGLLLAPEKGADTRDKITDAVDDFMKKHNIKLSRKEMSDLAADIVDAAPEVNE</sequence>
<keyword evidence="1" id="KW-0472">Membrane</keyword>
<comment type="caution">
    <text evidence="2">The sequence shown here is derived from an EMBL/GenBank/DDBJ whole genome shotgun (WGS) entry which is preliminary data.</text>
</comment>
<gene>
    <name evidence="2" type="ORF">I6E12_06965</name>
</gene>
<evidence type="ECO:0000313" key="2">
    <source>
        <dbReference type="EMBL" id="MCF2563849.1"/>
    </source>
</evidence>
<keyword evidence="1" id="KW-1133">Transmembrane helix</keyword>
<dbReference type="Pfam" id="PF12732">
    <property type="entry name" value="YtxH"/>
    <property type="match status" value="1"/>
</dbReference>
<dbReference type="Proteomes" id="UP001200470">
    <property type="component" value="Unassembled WGS sequence"/>
</dbReference>